<evidence type="ECO:0000259" key="1">
    <source>
        <dbReference type="Pfam" id="PF13358"/>
    </source>
</evidence>
<protein>
    <recommendedName>
        <fullName evidence="1">Tc1-like transposase DDE domain-containing protein</fullName>
    </recommendedName>
</protein>
<dbReference type="Pfam" id="PF13358">
    <property type="entry name" value="DDE_3"/>
    <property type="match status" value="1"/>
</dbReference>
<organism evidence="2 3">
    <name type="scientific">Paramecium pentaurelia</name>
    <dbReference type="NCBI Taxonomy" id="43138"/>
    <lineage>
        <taxon>Eukaryota</taxon>
        <taxon>Sar</taxon>
        <taxon>Alveolata</taxon>
        <taxon>Ciliophora</taxon>
        <taxon>Intramacronucleata</taxon>
        <taxon>Oligohymenophorea</taxon>
        <taxon>Peniculida</taxon>
        <taxon>Parameciidae</taxon>
        <taxon>Paramecium</taxon>
    </lineage>
</organism>
<sequence>MQIEYQREDLEDSINYNKYNFQQILEKDHICDEFCQDYKQLQRFSVRLYRIPLEIVTLEFQEAWDFCQSKIEVYFMKFQKKNNREIKRQKRQQKIVVKNIPFNFKIKSILHRIHENHISLVSQSVILGLSIERLKYLHKEIEINQNFHYIHPFEFVNDHSIWVSKYVRQENISNLFSIQNIYKDFLIQFNVTREELSISQFRKYSKQIGYSYKKTSKVSMQATTQINKEQRVQYALQFLFLIQNNLYPIYIDESGFGNDYLQKVWSQVGQKLHSNFITITKRINIIGDIGQGLFLFQCIRTNVDAHIMKNFLARLIQLCNEKFGRGLYFLILDNASIHKEQFLKQHIINKINHLQLPPQNNDCCQQ</sequence>
<reference evidence="2" key="1">
    <citation type="submission" date="2021-01" db="EMBL/GenBank/DDBJ databases">
        <authorList>
            <consortium name="Genoscope - CEA"/>
            <person name="William W."/>
        </authorList>
    </citation>
    <scope>NUCLEOTIDE SEQUENCE</scope>
</reference>
<proteinExistence type="predicted"/>
<accession>A0A8S1YFA1</accession>
<dbReference type="AlphaFoldDB" id="A0A8S1YFA1"/>
<evidence type="ECO:0000313" key="3">
    <source>
        <dbReference type="Proteomes" id="UP000689195"/>
    </source>
</evidence>
<feature type="domain" description="Tc1-like transposase DDE" evidence="1">
    <location>
        <begin position="249"/>
        <end position="357"/>
    </location>
</feature>
<comment type="caution">
    <text evidence="2">The sequence shown here is derived from an EMBL/GenBank/DDBJ whole genome shotgun (WGS) entry which is preliminary data.</text>
</comment>
<dbReference type="OrthoDB" id="2266637at2759"/>
<dbReference type="Proteomes" id="UP000689195">
    <property type="component" value="Unassembled WGS sequence"/>
</dbReference>
<dbReference type="EMBL" id="CAJJDO010000159">
    <property type="protein sequence ID" value="CAD8210532.1"/>
    <property type="molecule type" value="Genomic_DNA"/>
</dbReference>
<dbReference type="InterPro" id="IPR038717">
    <property type="entry name" value="Tc1-like_DDE_dom"/>
</dbReference>
<gene>
    <name evidence="2" type="ORF">PPENT_87.1.T1590115</name>
</gene>
<name>A0A8S1YFA1_9CILI</name>
<keyword evidence="3" id="KW-1185">Reference proteome</keyword>
<evidence type="ECO:0000313" key="2">
    <source>
        <dbReference type="EMBL" id="CAD8210532.1"/>
    </source>
</evidence>